<dbReference type="Ensembl" id="ENSBOBT00000006136.1">
    <property type="protein sequence ID" value="ENSBOBP00000005971.1"/>
    <property type="gene ID" value="ENSBOBG00000003978.1"/>
</dbReference>
<reference evidence="3" key="2">
    <citation type="submission" date="2025-09" db="UniProtKB">
        <authorList>
            <consortium name="Ensembl"/>
        </authorList>
    </citation>
    <scope>IDENTIFICATION</scope>
</reference>
<dbReference type="GO" id="GO:0035721">
    <property type="term" value="P:intraciliary retrograde transport"/>
    <property type="evidence" value="ECO:0007669"/>
    <property type="project" value="TreeGrafter"/>
</dbReference>
<dbReference type="SMART" id="SM01375">
    <property type="entry name" value="Dynein_light"/>
    <property type="match status" value="1"/>
</dbReference>
<dbReference type="AlphaFoldDB" id="A0A8C0IAN6"/>
<dbReference type="Proteomes" id="UP000694567">
    <property type="component" value="Unplaced"/>
</dbReference>
<dbReference type="SUPFAM" id="SSF54648">
    <property type="entry name" value="DLC"/>
    <property type="match status" value="1"/>
</dbReference>
<keyword evidence="2" id="KW-1133">Transmembrane helix</keyword>
<dbReference type="GO" id="GO:0005929">
    <property type="term" value="C:cilium"/>
    <property type="evidence" value="ECO:0007669"/>
    <property type="project" value="GOC"/>
</dbReference>
<dbReference type="GO" id="GO:0005868">
    <property type="term" value="C:cytoplasmic dynein complex"/>
    <property type="evidence" value="ECO:0007669"/>
    <property type="project" value="TreeGrafter"/>
</dbReference>
<keyword evidence="1" id="KW-0505">Motor protein</keyword>
<feature type="transmembrane region" description="Helical" evidence="2">
    <location>
        <begin position="58"/>
        <end position="75"/>
    </location>
</feature>
<organism evidence="3 4">
    <name type="scientific">Bubo bubo</name>
    <name type="common">Eurasian eagle-owl</name>
    <name type="synonym">Strix bubo</name>
    <dbReference type="NCBI Taxonomy" id="30461"/>
    <lineage>
        <taxon>Eukaryota</taxon>
        <taxon>Metazoa</taxon>
        <taxon>Chordata</taxon>
        <taxon>Craniata</taxon>
        <taxon>Vertebrata</taxon>
        <taxon>Euteleostomi</taxon>
        <taxon>Archelosauria</taxon>
        <taxon>Archosauria</taxon>
        <taxon>Dinosauria</taxon>
        <taxon>Saurischia</taxon>
        <taxon>Theropoda</taxon>
        <taxon>Coelurosauria</taxon>
        <taxon>Aves</taxon>
        <taxon>Neognathae</taxon>
        <taxon>Neoaves</taxon>
        <taxon>Telluraves</taxon>
        <taxon>Strigiformes</taxon>
        <taxon>Strigidae</taxon>
        <taxon>Bubo</taxon>
    </lineage>
</organism>
<keyword evidence="4" id="KW-1185">Reference proteome</keyword>
<evidence type="ECO:0000313" key="4">
    <source>
        <dbReference type="Proteomes" id="UP000694567"/>
    </source>
</evidence>
<keyword evidence="1" id="KW-0493">Microtubule</keyword>
<evidence type="ECO:0000313" key="3">
    <source>
        <dbReference type="Ensembl" id="ENSBOBP00000005971.1"/>
    </source>
</evidence>
<dbReference type="GO" id="GO:0005874">
    <property type="term" value="C:microtubule"/>
    <property type="evidence" value="ECO:0007669"/>
    <property type="project" value="UniProtKB-KW"/>
</dbReference>
<keyword evidence="1" id="KW-0243">Dynein</keyword>
<dbReference type="InterPro" id="IPR037177">
    <property type="entry name" value="DLC_sf"/>
</dbReference>
<keyword evidence="2" id="KW-0812">Transmembrane</keyword>
<dbReference type="GO" id="GO:0045505">
    <property type="term" value="F:dynein intermediate chain binding"/>
    <property type="evidence" value="ECO:0007669"/>
    <property type="project" value="TreeGrafter"/>
</dbReference>
<sequence>TCLKRCSKSLECAILAIDKYNVEREMTALTEREFEQKCSPTRHCIVGRKSVGYVSHEIMYFIFFLMHGVNILFKAG</sequence>
<comment type="subcellular location">
    <subcellularLocation>
        <location evidence="1">Cytoplasm</location>
        <location evidence="1">Cytoskeleton</location>
    </subcellularLocation>
</comment>
<dbReference type="PANTHER" id="PTHR11886">
    <property type="entry name" value="DYNEIN LIGHT CHAIN"/>
    <property type="match status" value="1"/>
</dbReference>
<dbReference type="PANTHER" id="PTHR11886:SF91">
    <property type="entry name" value="DYNEIN LIGHT CHAIN 1, CYTOPLASMIC"/>
    <property type="match status" value="1"/>
</dbReference>
<reference evidence="3" key="1">
    <citation type="submission" date="2025-08" db="UniProtKB">
        <authorList>
            <consortium name="Ensembl"/>
        </authorList>
    </citation>
    <scope>IDENTIFICATION</scope>
</reference>
<dbReference type="InterPro" id="IPR001372">
    <property type="entry name" value="Dynein_light_chain_typ-1/2"/>
</dbReference>
<keyword evidence="1" id="KW-0206">Cytoskeleton</keyword>
<evidence type="ECO:0000256" key="1">
    <source>
        <dbReference type="RuleBase" id="RU365010"/>
    </source>
</evidence>
<accession>A0A8C0IAN6</accession>
<protein>
    <recommendedName>
        <fullName evidence="1">Dynein light chain</fullName>
    </recommendedName>
</protein>
<comment type="similarity">
    <text evidence="1">Belongs to the dynein light chain family.</text>
</comment>
<proteinExistence type="inferred from homology"/>
<dbReference type="Gene3D" id="3.30.740.10">
    <property type="entry name" value="Protein Inhibitor Of Neuronal Nitric Oxide Synthase"/>
    <property type="match status" value="1"/>
</dbReference>
<keyword evidence="1" id="KW-0963">Cytoplasm</keyword>
<dbReference type="Pfam" id="PF01221">
    <property type="entry name" value="Dynein_light"/>
    <property type="match status" value="1"/>
</dbReference>
<name>A0A8C0IAN6_BUBBB</name>
<evidence type="ECO:0000256" key="2">
    <source>
        <dbReference type="SAM" id="Phobius"/>
    </source>
</evidence>
<dbReference type="GO" id="GO:0044458">
    <property type="term" value="P:motile cilium assembly"/>
    <property type="evidence" value="ECO:0007669"/>
    <property type="project" value="TreeGrafter"/>
</dbReference>
<keyword evidence="2" id="KW-0472">Membrane</keyword>